<organism evidence="2">
    <name type="scientific">Solanum lycopersicum</name>
    <name type="common">Tomato</name>
    <name type="synonym">Lycopersicon esculentum</name>
    <dbReference type="NCBI Taxonomy" id="4081"/>
    <lineage>
        <taxon>Eukaryota</taxon>
        <taxon>Viridiplantae</taxon>
        <taxon>Streptophyta</taxon>
        <taxon>Embryophyta</taxon>
        <taxon>Tracheophyta</taxon>
        <taxon>Spermatophyta</taxon>
        <taxon>Magnoliopsida</taxon>
        <taxon>eudicotyledons</taxon>
        <taxon>Gunneridae</taxon>
        <taxon>Pentapetalae</taxon>
        <taxon>asterids</taxon>
        <taxon>lamiids</taxon>
        <taxon>Solanales</taxon>
        <taxon>Solanaceae</taxon>
        <taxon>Solanoideae</taxon>
        <taxon>Solaneae</taxon>
        <taxon>Solanum</taxon>
        <taxon>Solanum subgen. Lycopersicon</taxon>
    </lineage>
</organism>
<dbReference type="PIR" id="T07180">
    <property type="entry name" value="T07180"/>
</dbReference>
<gene>
    <name evidence="2" type="primary">unknown</name>
</gene>
<evidence type="ECO:0000313" key="2">
    <source>
        <dbReference type="EMBL" id="CAA99759.1"/>
    </source>
</evidence>
<reference evidence="2" key="1">
    <citation type="journal article" date="1997" name="Plant Mol. Biol.">
        <title>Cloning and characterization of tomato leaf senescence-related cDNAs.</title>
        <authorList>
            <person name="John I."/>
            <person name="Hackett R."/>
            <person name="Cooper W."/>
            <person name="Drake R."/>
            <person name="Farrell A."/>
            <person name="Grierson D."/>
        </authorList>
    </citation>
    <scope>NUCLEOTIDE SEQUENCE</scope>
    <source>
        <tissue evidence="2">Leaf</tissue>
    </source>
</reference>
<protein>
    <submittedName>
        <fullName evidence="2">Unknown protein</fullName>
    </submittedName>
</protein>
<sequence>LCSYYKHHQYSIMVLQNQLGHHQSFSHEHNHYSAESNHGQMMRPFAMPFSQSSHNNHMMVSQHSGGYYGSHGHGHSNYGSHGHMPHESTNFSSSTSMVHSDGGYGSGMNQSSHAHMSSMAMGHHGSHGHGHGHGLGFGGSHQNSYSQSQKVNWALKNLDD</sequence>
<feature type="region of interest" description="Disordered" evidence="1">
    <location>
        <begin position="121"/>
        <end position="145"/>
    </location>
</feature>
<accession>Q43520</accession>
<dbReference type="AlphaFoldDB" id="Q43520"/>
<feature type="non-terminal residue" evidence="2">
    <location>
        <position position="1"/>
    </location>
</feature>
<name>Q43520_SOLLC</name>
<proteinExistence type="evidence at transcript level"/>
<evidence type="ECO:0000256" key="1">
    <source>
        <dbReference type="SAM" id="MobiDB-lite"/>
    </source>
</evidence>
<dbReference type="EMBL" id="Z75523">
    <property type="protein sequence ID" value="CAA99759.1"/>
    <property type="molecule type" value="mRNA"/>
</dbReference>